<keyword evidence="8" id="KW-1185">Reference proteome</keyword>
<dbReference type="EMBL" id="FORR01000008">
    <property type="protein sequence ID" value="SFJ36066.1"/>
    <property type="molecule type" value="Genomic_DNA"/>
</dbReference>
<dbReference type="Proteomes" id="UP000199545">
    <property type="component" value="Unassembled WGS sequence"/>
</dbReference>
<sequence>MAIMMLNGKPISEEEATISVLDHGLLYGVGAFETFRIYQGHLFLIEDHLTRLEKFLQRMMITLPYTRREWEEQIHELLQLNGMTEGIVRLSVTGGIEGLGLTASSYKRPSTMIFVRPLPFEPKQLFETGKKLQVVSVPRHAGGGLAPYKSNNYLNLILARQEVSDFPHTEGLMITENGYLAEGIVSNLFFVRREKICTPGLDLGILPGITRQWILHLAKSLGYKIEEGHYTLADLDQADEIFVTNSVQEIVPIYTWNGQRKQPRQSIVQQLYQEYQKYTTKLRSINECLEGSMNDEQK</sequence>
<evidence type="ECO:0000256" key="5">
    <source>
        <dbReference type="RuleBase" id="RU004106"/>
    </source>
</evidence>
<proteinExistence type="inferred from homology"/>
<dbReference type="PANTHER" id="PTHR42743">
    <property type="entry name" value="AMINO-ACID AMINOTRANSFERASE"/>
    <property type="match status" value="1"/>
</dbReference>
<dbReference type="FunFam" id="3.20.10.10:FF:000002">
    <property type="entry name" value="D-alanine aminotransferase"/>
    <property type="match status" value="1"/>
</dbReference>
<comment type="subunit">
    <text evidence="3">Homodimer.</text>
</comment>
<gene>
    <name evidence="7" type="ORF">SAMN05421852_10849</name>
</gene>
<evidence type="ECO:0000256" key="6">
    <source>
        <dbReference type="RuleBase" id="RU004516"/>
    </source>
</evidence>
<dbReference type="RefSeq" id="WP_093229861.1">
    <property type="nucleotide sequence ID" value="NZ_FORR01000008.1"/>
</dbReference>
<comment type="cofactor">
    <cofactor evidence="1 6">
        <name>pyridoxal 5'-phosphate</name>
        <dbReference type="ChEBI" id="CHEBI:597326"/>
    </cofactor>
</comment>
<dbReference type="STRING" id="46223.SAMN05421852_10849"/>
<dbReference type="InterPro" id="IPR043132">
    <property type="entry name" value="BCAT-like_C"/>
</dbReference>
<dbReference type="InterPro" id="IPR018300">
    <property type="entry name" value="Aminotrans_IV_CS"/>
</dbReference>
<dbReference type="PROSITE" id="PS00770">
    <property type="entry name" value="AA_TRANSFER_CLASS_4"/>
    <property type="match status" value="1"/>
</dbReference>
<evidence type="ECO:0000313" key="7">
    <source>
        <dbReference type="EMBL" id="SFJ36066.1"/>
    </source>
</evidence>
<reference evidence="7 8" key="1">
    <citation type="submission" date="2016-10" db="EMBL/GenBank/DDBJ databases">
        <authorList>
            <person name="de Groot N.N."/>
        </authorList>
    </citation>
    <scope>NUCLEOTIDE SEQUENCE [LARGE SCALE GENOMIC DNA]</scope>
    <source>
        <strain evidence="7 8">DSM 44778</strain>
    </source>
</reference>
<dbReference type="GO" id="GO:0046394">
    <property type="term" value="P:carboxylic acid biosynthetic process"/>
    <property type="evidence" value="ECO:0007669"/>
    <property type="project" value="UniProtKB-ARBA"/>
</dbReference>
<dbReference type="OrthoDB" id="9805628at2"/>
<comment type="similarity">
    <text evidence="2 5">Belongs to the class-IV pyridoxal-phosphate-dependent aminotransferase family.</text>
</comment>
<evidence type="ECO:0000256" key="2">
    <source>
        <dbReference type="ARBA" id="ARBA00009320"/>
    </source>
</evidence>
<name>A0A1I3QSH4_9BACL</name>
<dbReference type="AlphaFoldDB" id="A0A1I3QSH4"/>
<dbReference type="SUPFAM" id="SSF56752">
    <property type="entry name" value="D-aminoacid aminotransferase-like PLP-dependent enzymes"/>
    <property type="match status" value="1"/>
</dbReference>
<evidence type="ECO:0000256" key="3">
    <source>
        <dbReference type="ARBA" id="ARBA00011738"/>
    </source>
</evidence>
<dbReference type="Gene3D" id="3.20.10.10">
    <property type="entry name" value="D-amino Acid Aminotransferase, subunit A, domain 2"/>
    <property type="match status" value="1"/>
</dbReference>
<keyword evidence="4 6" id="KW-0663">Pyridoxal phosphate</keyword>
<dbReference type="InterPro" id="IPR036038">
    <property type="entry name" value="Aminotransferase-like"/>
</dbReference>
<dbReference type="GO" id="GO:0016829">
    <property type="term" value="F:lyase activity"/>
    <property type="evidence" value="ECO:0007669"/>
    <property type="project" value="UniProtKB-KW"/>
</dbReference>
<dbReference type="Pfam" id="PF01063">
    <property type="entry name" value="Aminotran_4"/>
    <property type="match status" value="1"/>
</dbReference>
<dbReference type="Gene3D" id="3.30.470.10">
    <property type="match status" value="1"/>
</dbReference>
<dbReference type="InterPro" id="IPR050571">
    <property type="entry name" value="Class-IV_PLP-Dep_Aminotrnsfr"/>
</dbReference>
<dbReference type="GO" id="GO:0008652">
    <property type="term" value="P:amino acid biosynthetic process"/>
    <property type="evidence" value="ECO:0007669"/>
    <property type="project" value="UniProtKB-ARBA"/>
</dbReference>
<keyword evidence="7" id="KW-0456">Lyase</keyword>
<accession>A0A1I3QSH4</accession>
<evidence type="ECO:0000313" key="8">
    <source>
        <dbReference type="Proteomes" id="UP000199545"/>
    </source>
</evidence>
<evidence type="ECO:0000256" key="1">
    <source>
        <dbReference type="ARBA" id="ARBA00001933"/>
    </source>
</evidence>
<dbReference type="GO" id="GO:0005829">
    <property type="term" value="C:cytosol"/>
    <property type="evidence" value="ECO:0007669"/>
    <property type="project" value="TreeGrafter"/>
</dbReference>
<dbReference type="PANTHER" id="PTHR42743:SF11">
    <property type="entry name" value="AMINODEOXYCHORISMATE LYASE"/>
    <property type="match status" value="1"/>
</dbReference>
<dbReference type="InterPro" id="IPR001544">
    <property type="entry name" value="Aminotrans_IV"/>
</dbReference>
<evidence type="ECO:0000256" key="4">
    <source>
        <dbReference type="ARBA" id="ARBA00022898"/>
    </source>
</evidence>
<dbReference type="InterPro" id="IPR043131">
    <property type="entry name" value="BCAT-like_N"/>
</dbReference>
<dbReference type="CDD" id="cd00449">
    <property type="entry name" value="PLPDE_IV"/>
    <property type="match status" value="1"/>
</dbReference>
<protein>
    <submittedName>
        <fullName evidence="7">4-amino-4-deoxychorismate lyase</fullName>
    </submittedName>
</protein>
<organism evidence="7 8">
    <name type="scientific">Thermoflavimicrobium dichotomicum</name>
    <dbReference type="NCBI Taxonomy" id="46223"/>
    <lineage>
        <taxon>Bacteria</taxon>
        <taxon>Bacillati</taxon>
        <taxon>Bacillota</taxon>
        <taxon>Bacilli</taxon>
        <taxon>Bacillales</taxon>
        <taxon>Thermoactinomycetaceae</taxon>
        <taxon>Thermoflavimicrobium</taxon>
    </lineage>
</organism>